<dbReference type="Proteomes" id="UP001160130">
    <property type="component" value="Unassembled WGS sequence"/>
</dbReference>
<protein>
    <submittedName>
        <fullName evidence="1">Arc/MetJ family transcription regulator</fullName>
    </submittedName>
</protein>
<evidence type="ECO:0000313" key="1">
    <source>
        <dbReference type="EMBL" id="MDH6197038.1"/>
    </source>
</evidence>
<dbReference type="EMBL" id="JARXVE010000006">
    <property type="protein sequence ID" value="MDH6197038.1"/>
    <property type="molecule type" value="Genomic_DNA"/>
</dbReference>
<name>A0ABT6L266_9MYCO</name>
<gene>
    <name evidence="1" type="ORF">M2272_003691</name>
</gene>
<accession>A0ABT6L266</accession>
<comment type="caution">
    <text evidence="1">The sequence shown here is derived from an EMBL/GenBank/DDBJ whole genome shotgun (WGS) entry which is preliminary data.</text>
</comment>
<sequence length="75" mass="8443">MYISEVSMTKRLIDIDDELLAAAQRELETTGIADTVRSALRLASTQSARVRQAEWLASGGLASLAERRHRDEVWR</sequence>
<organism evidence="1 2">
    <name type="scientific">Mycolicibacterium frederiksbergense</name>
    <dbReference type="NCBI Taxonomy" id="117567"/>
    <lineage>
        <taxon>Bacteria</taxon>
        <taxon>Bacillati</taxon>
        <taxon>Actinomycetota</taxon>
        <taxon>Actinomycetes</taxon>
        <taxon>Mycobacteriales</taxon>
        <taxon>Mycobacteriaceae</taxon>
        <taxon>Mycolicibacterium</taxon>
    </lineage>
</organism>
<proteinExistence type="predicted"/>
<evidence type="ECO:0000313" key="2">
    <source>
        <dbReference type="Proteomes" id="UP001160130"/>
    </source>
</evidence>
<keyword evidence="2" id="KW-1185">Reference proteome</keyword>
<reference evidence="1 2" key="1">
    <citation type="submission" date="2023-04" db="EMBL/GenBank/DDBJ databases">
        <title>Forest soil microbial communities from Buena Vista Peninsula, Colon Province, Panama.</title>
        <authorList>
            <person name="Bouskill N."/>
        </authorList>
    </citation>
    <scope>NUCLEOTIDE SEQUENCE [LARGE SCALE GENOMIC DNA]</scope>
    <source>
        <strain evidence="1 2">AC80</strain>
    </source>
</reference>